<proteinExistence type="predicted"/>
<feature type="compositionally biased region" description="Pro residues" evidence="9">
    <location>
        <begin position="1133"/>
        <end position="1144"/>
    </location>
</feature>
<dbReference type="PANTHER" id="PTHR19964">
    <property type="entry name" value="MULTIPLE PDZ DOMAIN PROTEIN"/>
    <property type="match status" value="1"/>
</dbReference>
<evidence type="ECO:0000256" key="1">
    <source>
        <dbReference type="ARBA" id="ARBA00004221"/>
    </source>
</evidence>
<evidence type="ECO:0000256" key="2">
    <source>
        <dbReference type="ARBA" id="ARBA00004435"/>
    </source>
</evidence>
<keyword evidence="3" id="KW-0796">Tight junction</keyword>
<feature type="domain" description="L27" evidence="11">
    <location>
        <begin position="5"/>
        <end position="65"/>
    </location>
</feature>
<keyword evidence="7" id="KW-0965">Cell junction</keyword>
<evidence type="ECO:0000259" key="11">
    <source>
        <dbReference type="PROSITE" id="PS51022"/>
    </source>
</evidence>
<dbReference type="CDD" id="cd06676">
    <property type="entry name" value="PDZ13_MUPP1-like"/>
    <property type="match status" value="1"/>
</dbReference>
<dbReference type="FunFam" id="2.30.42.10:FF:000058">
    <property type="entry name" value="multiple PDZ domain protein isoform X1"/>
    <property type="match status" value="1"/>
</dbReference>
<dbReference type="PANTHER" id="PTHR19964:SF11">
    <property type="entry name" value="INAD-LIKE PROTEIN"/>
    <property type="match status" value="1"/>
</dbReference>
<dbReference type="Pfam" id="PF09045">
    <property type="entry name" value="L27_2"/>
    <property type="match status" value="1"/>
</dbReference>
<keyword evidence="6" id="KW-0677">Repeat</keyword>
<dbReference type="InterPro" id="IPR004172">
    <property type="entry name" value="L27_dom"/>
</dbReference>
<feature type="domain" description="PDZ" evidence="10">
    <location>
        <begin position="1491"/>
        <end position="1573"/>
    </location>
</feature>
<feature type="domain" description="PDZ" evidence="10">
    <location>
        <begin position="1069"/>
        <end position="1132"/>
    </location>
</feature>
<dbReference type="SMART" id="SM00228">
    <property type="entry name" value="PDZ"/>
    <property type="match status" value="11"/>
</dbReference>
<dbReference type="InterPro" id="IPR051342">
    <property type="entry name" value="PDZ_scaffold"/>
</dbReference>
<feature type="region of interest" description="Disordered" evidence="9">
    <location>
        <begin position="1578"/>
        <end position="1597"/>
    </location>
</feature>
<dbReference type="SUPFAM" id="SSF50156">
    <property type="entry name" value="PDZ domain-like"/>
    <property type="match status" value="11"/>
</dbReference>
<dbReference type="CDD" id="cd06668">
    <property type="entry name" value="PDZ4_MUPP1-like"/>
    <property type="match status" value="1"/>
</dbReference>
<dbReference type="InterPro" id="IPR015132">
    <property type="entry name" value="L27_2"/>
</dbReference>
<evidence type="ECO:0000256" key="8">
    <source>
        <dbReference type="ARBA" id="ARBA00023136"/>
    </source>
</evidence>
<evidence type="ECO:0000256" key="6">
    <source>
        <dbReference type="ARBA" id="ARBA00022737"/>
    </source>
</evidence>
<feature type="domain" description="PDZ" evidence="10">
    <location>
        <begin position="1177"/>
        <end position="1260"/>
    </location>
</feature>
<dbReference type="Proteomes" id="UP000248483">
    <property type="component" value="Unplaced"/>
</dbReference>
<keyword evidence="5" id="KW-0597">Phosphoprotein</keyword>
<keyword evidence="4" id="KW-1003">Cell membrane</keyword>
<dbReference type="FunFam" id="2.30.42.10:FF:000070">
    <property type="entry name" value="Multiple PDZ domain protein"/>
    <property type="match status" value="1"/>
</dbReference>
<feature type="compositionally biased region" description="Basic and acidic residues" evidence="9">
    <location>
        <begin position="1122"/>
        <end position="1131"/>
    </location>
</feature>
<dbReference type="InterPro" id="IPR036034">
    <property type="entry name" value="PDZ_sf"/>
</dbReference>
<evidence type="ECO:0000256" key="9">
    <source>
        <dbReference type="SAM" id="MobiDB-lite"/>
    </source>
</evidence>
<feature type="compositionally biased region" description="Low complexity" evidence="9">
    <location>
        <begin position="1274"/>
        <end position="1287"/>
    </location>
</feature>
<sequence>MPENPATDKLQVLQVLDRLKIKLQEKGDTSQNEKLSMFYETLKSPLFNQILTLQQSIKQLKGQLSHLPSDCSANFDFSRKGLLVFTDGAITNGNAHRSSNNLTVSGLFPWTPVLGNEDFNSIMQQMAQGRQVEYIDIERPSTGGLGFSVVAFRGQNLGEVDIFVKEVQPGSIASRDQRLKENDQILAINHTPLDQNISHQQAIALLQQTTGSLHLVVAREPVHTKSSTSTSLTDASLPETVSWGHIEDVELINDGSGLGFGIVGGKSSGVVVRTIVPGGLADRDGRLQTGDHILKIGSTNVQGMTSEQVAQVLRNCGNSVRMLVARDPVGEISIAPPTPAALPVALPAVANRSPSSDSSTLFETYDVELIKKDGQSLGIRIVGYVGTAQTGEASGIYVKSIIPGSAAYHNGQIQVNDQIVAVDGVNIQGFANQDVVEVLRNAGQVVHLTLVRRKTSSSASPHEGPSDRGTVVEPPKTPALFLTGAVEKETNFGEDEETEERMDNLKNDNLQALEKLEGVPASLENELKSRWENLLGPDYEVMIATLDTQIADDAELQKYSKLLPIHTLRLGMEVDSFDGHHYISSIAPGGPLDTLNLLQPEDELLEVNGVQLYGKSRREAVSFLKEVPPPFTLVCCRRLFDDEASVDEPRTTETSLPEMEADHNTDVSPEEDDDGELALWSPEVKIVELVKDHKGLGFSILDYQDPLDPTRSVIVIRSLVADGVAERGRELLPGDRLVSVNEYCLDNTTLAEAVEVLKAVPPGIVHLGICKPLVEGDKEEENHILHSNNNEDKTDISGTVHDINSSLILEAPKGFRDEPYFKEELVDEPFLDLGKAFQSQQKEIDNSKEAWEMLEFMAPRLQEMGEEREMLVDEEYELYQNHFQSMELYPSSHIQEAAHVPSTKELHFGTQWYQDCELPEPQEARSMMSVYSQEMQQCGYSTEKMMKENFGIDSLSSIPSTEGNSQQSRFDDLENLNSLTKSSLDLGMMIPNDVQGPGLLVELPAVAQTREQEDLPLYQLPRALAVSKASAYIGMLSSRHATDACELPEREEGEGEETPNFSHWGPPRIVEIFREPDVSLGISIVGGQTVIKRLKNGEELKGIFIKQVLEDSPAGKTNALKTGDKILERRGTAPPPMKLPPPYKAPSDDSDETEEEYALTNKKIRQRYADLPGELHIIELEKDKNGLGLSLAGNKDRSRMSIFVVGINPEGPAATDGRMRIGDELLEINNQILYGRSHQNASAIIKTAPSKVKLVFIRNEDAVSQMAVTPFPLPSSSPSSTEDQSGTSEEDSSLEACIKQLPKSESSKLEDISQVVGQGVVAGQQKALECPTDSAGSQMKQQKYSTKVSFSSQEIPLAPSSYHSADADFTGYGGFHAPMSVDPATCPIVPGQEMIIEISKGRSGLGLSIVGGKDTPLDAIVIHEVYEEGAAARDGRLWAGDQILEVNGIDLRSASHEEAITALRQTPQKVRLVVYRDEAYYRDEENLEVFPVDLQKKAGRGLGLSIVGKRNGSGVFISDIVKGGAADLDGRLIQGDQILSVNGEDMRSASQETVATILKCAQGLVQLEIGRLRAGSWTSSRKTSQSSQQSQHSSLHPSLAPVITSLQNLVGTKRALDPSPKNSGTDVGLRTIEIIRELSDALGISIAGGKGSPLGDIPIFIAMIQASGVAARTQKLKVGDRIVSINGQPLDGLSHADVVNLLKNAYGRIILQVVADTNISGMATQLENMSTGYPLGSPAAKHHPEDTETPPPKIITLEKGSEGLGFSIVGGYGSPHGDLPIYVKTIFAKGAAADDGRLKRGDQILAVNGETLEGVTHEEAVAILKHQRGTVVLTVLS</sequence>
<evidence type="ECO:0000256" key="3">
    <source>
        <dbReference type="ARBA" id="ARBA00022427"/>
    </source>
</evidence>
<feature type="domain" description="PDZ" evidence="10">
    <location>
        <begin position="134"/>
        <end position="221"/>
    </location>
</feature>
<dbReference type="FunFam" id="2.30.42.10:FF:000112">
    <property type="entry name" value="inaD-like protein isoform X3"/>
    <property type="match status" value="1"/>
</dbReference>
<feature type="domain" description="PDZ" evidence="10">
    <location>
        <begin position="1395"/>
        <end position="1478"/>
    </location>
</feature>
<comment type="subcellular location">
    <subcellularLocation>
        <location evidence="1">Apical cell membrane</location>
    </subcellularLocation>
    <subcellularLocation>
        <location evidence="2">Cell junction</location>
        <location evidence="2">Tight junction</location>
    </subcellularLocation>
</comment>
<feature type="region of interest" description="Disordered" evidence="9">
    <location>
        <begin position="1269"/>
        <end position="1295"/>
    </location>
</feature>
<keyword evidence="12" id="KW-1185">Reference proteome</keyword>
<dbReference type="CDD" id="cd06672">
    <property type="entry name" value="PDZ8_MUPP1-PDZ7_PATJ-PDZ2_INAD-like"/>
    <property type="match status" value="1"/>
</dbReference>
<dbReference type="InterPro" id="IPR001478">
    <property type="entry name" value="PDZ"/>
</dbReference>
<dbReference type="FunFam" id="2.30.42.10:FF:000038">
    <property type="entry name" value="Multiple PDZ domain protein isoform X1"/>
    <property type="match status" value="1"/>
</dbReference>
<organism evidence="12 13">
    <name type="scientific">Delphinapterus leucas</name>
    <name type="common">Beluga whale</name>
    <dbReference type="NCBI Taxonomy" id="9749"/>
    <lineage>
        <taxon>Eukaryota</taxon>
        <taxon>Metazoa</taxon>
        <taxon>Chordata</taxon>
        <taxon>Craniata</taxon>
        <taxon>Vertebrata</taxon>
        <taxon>Euteleostomi</taxon>
        <taxon>Mammalia</taxon>
        <taxon>Eutheria</taxon>
        <taxon>Laurasiatheria</taxon>
        <taxon>Artiodactyla</taxon>
        <taxon>Whippomorpha</taxon>
        <taxon>Cetacea</taxon>
        <taxon>Odontoceti</taxon>
        <taxon>Monodontidae</taxon>
        <taxon>Delphinapterus</taxon>
    </lineage>
</organism>
<feature type="domain" description="PDZ" evidence="10">
    <location>
        <begin position="1631"/>
        <end position="1717"/>
    </location>
</feature>
<dbReference type="FunFam" id="1.20.1440.360:FF:000001">
    <property type="entry name" value="PATJ, crumbs cell polarity complex component"/>
    <property type="match status" value="1"/>
</dbReference>
<feature type="domain" description="PDZ" evidence="10">
    <location>
        <begin position="553"/>
        <end position="639"/>
    </location>
</feature>
<dbReference type="FunFam" id="2.30.42.10:FF:000054">
    <property type="entry name" value="multiple PDZ domain protein isoform X1"/>
    <property type="match status" value="1"/>
</dbReference>
<feature type="region of interest" description="Disordered" evidence="9">
    <location>
        <begin position="453"/>
        <end position="475"/>
    </location>
</feature>
<dbReference type="PROSITE" id="PS51022">
    <property type="entry name" value="L27"/>
    <property type="match status" value="1"/>
</dbReference>
<dbReference type="CDD" id="cd06689">
    <property type="entry name" value="PDZ1_MUPP1-like"/>
    <property type="match status" value="1"/>
</dbReference>
<dbReference type="InterPro" id="IPR036892">
    <property type="entry name" value="L27_dom_sf"/>
</dbReference>
<protein>
    <submittedName>
        <fullName evidence="13">InaD-like protein isoform X5</fullName>
    </submittedName>
</protein>
<dbReference type="Gene3D" id="2.30.42.10">
    <property type="match status" value="11"/>
</dbReference>
<gene>
    <name evidence="13" type="primary">PATJ</name>
</gene>
<feature type="region of interest" description="Disordered" evidence="9">
    <location>
        <begin position="1115"/>
        <end position="1153"/>
    </location>
</feature>
<dbReference type="Gene3D" id="1.20.1440.360">
    <property type="match status" value="1"/>
</dbReference>
<feature type="domain" description="PDZ" evidence="10">
    <location>
        <begin position="1754"/>
        <end position="1837"/>
    </location>
</feature>
<dbReference type="PROSITE" id="PS50106">
    <property type="entry name" value="PDZ"/>
    <property type="match status" value="11"/>
</dbReference>
<dbReference type="CDD" id="cd06669">
    <property type="entry name" value="PDZ5_MUPP1-like"/>
    <property type="match status" value="1"/>
</dbReference>
<evidence type="ECO:0000256" key="7">
    <source>
        <dbReference type="ARBA" id="ARBA00022949"/>
    </source>
</evidence>
<feature type="region of interest" description="Disordered" evidence="9">
    <location>
        <begin position="646"/>
        <end position="674"/>
    </location>
</feature>
<dbReference type="GO" id="GO:0005923">
    <property type="term" value="C:bicellular tight junction"/>
    <property type="evidence" value="ECO:0007669"/>
    <property type="project" value="UniProtKB-SubCell"/>
</dbReference>
<feature type="compositionally biased region" description="Low complexity" evidence="9">
    <location>
        <begin position="1578"/>
        <end position="1594"/>
    </location>
</feature>
<dbReference type="CTD" id="10207"/>
<evidence type="ECO:0000259" key="10">
    <source>
        <dbReference type="PROSITE" id="PS50106"/>
    </source>
</evidence>
<feature type="domain" description="PDZ" evidence="10">
    <location>
        <begin position="366"/>
        <end position="454"/>
    </location>
</feature>
<dbReference type="FunFam" id="2.30.42.10:FF:000125">
    <property type="entry name" value="PATJ, crumbs cell polarity complex component"/>
    <property type="match status" value="1"/>
</dbReference>
<dbReference type="CDD" id="cd06674">
    <property type="entry name" value="PDZ11_MUPP1-PDZ9_PATJ-like"/>
    <property type="match status" value="1"/>
</dbReference>
<evidence type="ECO:0000256" key="4">
    <source>
        <dbReference type="ARBA" id="ARBA00022475"/>
    </source>
</evidence>
<dbReference type="CDD" id="cd06791">
    <property type="entry name" value="PDZ3_MUPP1-like"/>
    <property type="match status" value="1"/>
</dbReference>
<name>A0A2Y9NF21_DELLE</name>
<evidence type="ECO:0000313" key="12">
    <source>
        <dbReference type="Proteomes" id="UP000248483"/>
    </source>
</evidence>
<reference evidence="13" key="1">
    <citation type="submission" date="2025-08" db="UniProtKB">
        <authorList>
            <consortium name="RefSeq"/>
        </authorList>
    </citation>
    <scope>IDENTIFICATION</scope>
    <source>
        <tissue evidence="13">Blood</tissue>
    </source>
</reference>
<dbReference type="CDD" id="cd06673">
    <property type="entry name" value="PDZ10_MUPP1-PDZ8_PATJ-like"/>
    <property type="match status" value="1"/>
</dbReference>
<feature type="domain" description="PDZ" evidence="10">
    <location>
        <begin position="248"/>
        <end position="328"/>
    </location>
</feature>
<evidence type="ECO:0000256" key="5">
    <source>
        <dbReference type="ARBA" id="ARBA00022553"/>
    </source>
</evidence>
<dbReference type="GO" id="GO:0016324">
    <property type="term" value="C:apical plasma membrane"/>
    <property type="evidence" value="ECO:0007669"/>
    <property type="project" value="UniProtKB-SubCell"/>
</dbReference>
<dbReference type="RefSeq" id="XP_022431546.1">
    <property type="nucleotide sequence ID" value="XM_022575838.1"/>
</dbReference>
<dbReference type="Pfam" id="PF00595">
    <property type="entry name" value="PDZ"/>
    <property type="match status" value="11"/>
</dbReference>
<feature type="domain" description="PDZ" evidence="10">
    <location>
        <begin position="686"/>
        <end position="758"/>
    </location>
</feature>
<accession>A0A2Y9NF21</accession>
<dbReference type="SMART" id="SM00569">
    <property type="entry name" value="L27"/>
    <property type="match status" value="1"/>
</dbReference>
<dbReference type="CDD" id="cd06667">
    <property type="entry name" value="PDZ2_MUPP1-like"/>
    <property type="match status" value="1"/>
</dbReference>
<dbReference type="CDD" id="cd06675">
    <property type="entry name" value="PDZ12_MUPP1-like"/>
    <property type="match status" value="1"/>
</dbReference>
<evidence type="ECO:0000313" key="13">
    <source>
        <dbReference type="RefSeq" id="XP_022431546.1"/>
    </source>
</evidence>
<dbReference type="GeneID" id="111175886"/>
<keyword evidence="8" id="KW-0472">Membrane</keyword>
<dbReference type="SUPFAM" id="SSF101288">
    <property type="entry name" value="L27 domain"/>
    <property type="match status" value="1"/>
</dbReference>